<keyword evidence="3" id="KW-0862">Zinc</keyword>
<evidence type="ECO:0000259" key="5">
    <source>
        <dbReference type="PROSITE" id="PS50089"/>
    </source>
</evidence>
<dbReference type="SUPFAM" id="SSF57850">
    <property type="entry name" value="RING/U-box"/>
    <property type="match status" value="1"/>
</dbReference>
<protein>
    <recommendedName>
        <fullName evidence="5">RING-type domain-containing protein</fullName>
    </recommendedName>
</protein>
<keyword evidence="2 4" id="KW-0863">Zinc-finger</keyword>
<evidence type="ECO:0000313" key="7">
    <source>
        <dbReference type="Proteomes" id="UP001642487"/>
    </source>
</evidence>
<keyword evidence="1" id="KW-0479">Metal-binding</keyword>
<sequence>MIGLALCRGSMCIATIVFLTCVWIPLLQLKAAIARMFSILSSRTCQTVATASPPCEVELLVCRFKELQRAGGSEEEICSVCLSEFTGEDLVSQLHRCSHVFHLECIENWLQRNHFTCPLCRSLLFQAV</sequence>
<evidence type="ECO:0000256" key="1">
    <source>
        <dbReference type="ARBA" id="ARBA00022723"/>
    </source>
</evidence>
<dbReference type="PANTHER" id="PTHR45969">
    <property type="entry name" value="RING ZINC FINGER PROTEIN-RELATED"/>
    <property type="match status" value="1"/>
</dbReference>
<organism evidence="6 7">
    <name type="scientific">Citrullus colocynthis</name>
    <name type="common">colocynth</name>
    <dbReference type="NCBI Taxonomy" id="252529"/>
    <lineage>
        <taxon>Eukaryota</taxon>
        <taxon>Viridiplantae</taxon>
        <taxon>Streptophyta</taxon>
        <taxon>Embryophyta</taxon>
        <taxon>Tracheophyta</taxon>
        <taxon>Spermatophyta</taxon>
        <taxon>Magnoliopsida</taxon>
        <taxon>eudicotyledons</taxon>
        <taxon>Gunneridae</taxon>
        <taxon>Pentapetalae</taxon>
        <taxon>rosids</taxon>
        <taxon>fabids</taxon>
        <taxon>Cucurbitales</taxon>
        <taxon>Cucurbitaceae</taxon>
        <taxon>Benincaseae</taxon>
        <taxon>Citrullus</taxon>
    </lineage>
</organism>
<dbReference type="InterPro" id="IPR001841">
    <property type="entry name" value="Znf_RING"/>
</dbReference>
<proteinExistence type="predicted"/>
<dbReference type="EMBL" id="OZ021736">
    <property type="protein sequence ID" value="CAK9316099.1"/>
    <property type="molecule type" value="Genomic_DNA"/>
</dbReference>
<dbReference type="SMART" id="SM00184">
    <property type="entry name" value="RING"/>
    <property type="match status" value="1"/>
</dbReference>
<reference evidence="6 7" key="1">
    <citation type="submission" date="2024-03" db="EMBL/GenBank/DDBJ databases">
        <authorList>
            <person name="Gkanogiannis A."/>
            <person name="Becerra Lopez-Lavalle L."/>
        </authorList>
    </citation>
    <scope>NUCLEOTIDE SEQUENCE [LARGE SCALE GENOMIC DNA]</scope>
</reference>
<dbReference type="InterPro" id="IPR013083">
    <property type="entry name" value="Znf_RING/FYVE/PHD"/>
</dbReference>
<dbReference type="Gene3D" id="3.30.40.10">
    <property type="entry name" value="Zinc/RING finger domain, C3HC4 (zinc finger)"/>
    <property type="match status" value="1"/>
</dbReference>
<dbReference type="Proteomes" id="UP001642487">
    <property type="component" value="Chromosome 2"/>
</dbReference>
<gene>
    <name evidence="6" type="ORF">CITCOLO1_LOCUS7945</name>
</gene>
<evidence type="ECO:0000256" key="2">
    <source>
        <dbReference type="ARBA" id="ARBA00022771"/>
    </source>
</evidence>
<dbReference type="Pfam" id="PF13639">
    <property type="entry name" value="zf-RING_2"/>
    <property type="match status" value="1"/>
</dbReference>
<keyword evidence="7" id="KW-1185">Reference proteome</keyword>
<evidence type="ECO:0000256" key="4">
    <source>
        <dbReference type="PROSITE-ProRule" id="PRU00175"/>
    </source>
</evidence>
<evidence type="ECO:0000313" key="6">
    <source>
        <dbReference type="EMBL" id="CAK9316099.1"/>
    </source>
</evidence>
<dbReference type="PROSITE" id="PS50089">
    <property type="entry name" value="ZF_RING_2"/>
    <property type="match status" value="1"/>
</dbReference>
<feature type="domain" description="RING-type" evidence="5">
    <location>
        <begin position="78"/>
        <end position="121"/>
    </location>
</feature>
<name>A0ABP0Y6K7_9ROSI</name>
<accession>A0ABP0Y6K7</accession>
<evidence type="ECO:0000256" key="3">
    <source>
        <dbReference type="ARBA" id="ARBA00022833"/>
    </source>
</evidence>
<dbReference type="PANTHER" id="PTHR45969:SF9">
    <property type="entry name" value="RING-TYPE DOMAIN-CONTAINING PROTEIN"/>
    <property type="match status" value="1"/>
</dbReference>